<dbReference type="Proteomes" id="UP000029843">
    <property type="component" value="Unassembled WGS sequence"/>
</dbReference>
<name>A0A099KSK8_COLPS</name>
<comment type="caution">
    <text evidence="1">The sequence shown here is derived from an EMBL/GenBank/DDBJ whole genome shotgun (WGS) entry which is preliminary data.</text>
</comment>
<dbReference type="RefSeq" id="WP_033093043.1">
    <property type="nucleotide sequence ID" value="NZ_JQED01000009.1"/>
</dbReference>
<sequence length="104" mass="11745">MITWPCMLKLDGDDELIYLPSQADFIVECHEVLLSDTDNVIDSRGNSYLIQATSQNLKLLPTERVFTVDEVTSLLRAHEFQKATLCLAKIHFVSVSDAIRSLAY</sequence>
<protein>
    <submittedName>
        <fullName evidence="1">Uncharacterized protein</fullName>
    </submittedName>
</protein>
<reference evidence="1 2" key="1">
    <citation type="submission" date="2014-08" db="EMBL/GenBank/DDBJ databases">
        <title>Genomic and Phenotypic Diversity of Colwellia psychrerythraea strains from Disparate Marine Basins.</title>
        <authorList>
            <person name="Techtmann S.M."/>
            <person name="Stelling S.C."/>
            <person name="Utturkar S.M."/>
            <person name="Alshibli N."/>
            <person name="Harris A."/>
            <person name="Brown S.D."/>
            <person name="Hazen T.C."/>
        </authorList>
    </citation>
    <scope>NUCLEOTIDE SEQUENCE [LARGE SCALE GENOMIC DNA]</scope>
    <source>
        <strain evidence="1 2">ND2E</strain>
    </source>
</reference>
<organism evidence="1 2">
    <name type="scientific">Colwellia psychrerythraea</name>
    <name type="common">Vibrio psychroerythus</name>
    <dbReference type="NCBI Taxonomy" id="28229"/>
    <lineage>
        <taxon>Bacteria</taxon>
        <taxon>Pseudomonadati</taxon>
        <taxon>Pseudomonadota</taxon>
        <taxon>Gammaproteobacteria</taxon>
        <taxon>Alteromonadales</taxon>
        <taxon>Colwelliaceae</taxon>
        <taxon>Colwellia</taxon>
    </lineage>
</organism>
<dbReference type="InterPro" id="IPR025284">
    <property type="entry name" value="DUF4144"/>
</dbReference>
<dbReference type="Pfam" id="PF13642">
    <property type="entry name" value="DUF4144"/>
    <property type="match status" value="1"/>
</dbReference>
<proteinExistence type="predicted"/>
<dbReference type="Gene3D" id="2.40.10.320">
    <property type="entry name" value="Uncharacterised protein PF13642 yp_926445, N-terminal domain"/>
    <property type="match status" value="1"/>
</dbReference>
<dbReference type="OrthoDB" id="5771593at2"/>
<gene>
    <name evidence="1" type="ORF">ND2E_2245</name>
</gene>
<evidence type="ECO:0000313" key="2">
    <source>
        <dbReference type="Proteomes" id="UP000029843"/>
    </source>
</evidence>
<dbReference type="AlphaFoldDB" id="A0A099KSK8"/>
<accession>A0A099KSK8</accession>
<dbReference type="EMBL" id="JQED01000009">
    <property type="protein sequence ID" value="KGJ93516.1"/>
    <property type="molecule type" value="Genomic_DNA"/>
</dbReference>
<dbReference type="Gene3D" id="1.10.8.650">
    <property type="entry name" value="Uncharacterised protein PF13642 yp_926445, C-terminal domain"/>
    <property type="match status" value="1"/>
</dbReference>
<evidence type="ECO:0000313" key="1">
    <source>
        <dbReference type="EMBL" id="KGJ93516.1"/>
    </source>
</evidence>